<reference evidence="1 2" key="1">
    <citation type="submission" date="2015-03" db="EMBL/GenBank/DDBJ databases">
        <title>Draft Genome Sequences of Agrobacterium nepotum Strain 39/7T (= CFBP 7436T = LMG 26435T) and Agrobacterium sp. Strain KFB 330 (= CFBP 8308 = LMG 28674).</title>
        <authorList>
            <person name="Kuzmanovic N."/>
            <person name="Pulawska J."/>
            <person name="Obradovic A."/>
        </authorList>
    </citation>
    <scope>NUCLEOTIDE SEQUENCE [LARGE SCALE GENOMIC DNA]</scope>
    <source>
        <strain evidence="1 2">39/7</strain>
    </source>
</reference>
<dbReference type="EMBL" id="JWJH01000009">
    <property type="protein sequence ID" value="KJF67665.1"/>
    <property type="molecule type" value="Genomic_DNA"/>
</dbReference>
<proteinExistence type="predicted"/>
<keyword evidence="2" id="KW-1185">Reference proteome</keyword>
<gene>
    <name evidence="1" type="ORF">RS75_11260</name>
</gene>
<comment type="caution">
    <text evidence="1">The sequence shown here is derived from an EMBL/GenBank/DDBJ whole genome shotgun (WGS) entry which is preliminary data.</text>
</comment>
<dbReference type="Proteomes" id="UP000052068">
    <property type="component" value="Unassembled WGS sequence"/>
</dbReference>
<protein>
    <submittedName>
        <fullName evidence="1">Uncharacterized protein</fullName>
    </submittedName>
</protein>
<sequence length="69" mass="6750">MPADAAFIYRRADIAGPMDRRDMSAAGTGVIIGKAAGSGVIVRLAENGGSAETGANSANGETAAIIVGS</sequence>
<organism evidence="1 2">
    <name type="scientific">Rhizobium nepotum 39/7</name>
    <dbReference type="NCBI Taxonomy" id="1368418"/>
    <lineage>
        <taxon>Bacteria</taxon>
        <taxon>Pseudomonadati</taxon>
        <taxon>Pseudomonadota</taxon>
        <taxon>Alphaproteobacteria</taxon>
        <taxon>Hyphomicrobiales</taxon>
        <taxon>Rhizobiaceae</taxon>
        <taxon>Rhizobium/Agrobacterium group</taxon>
        <taxon>Rhizobium</taxon>
    </lineage>
</organism>
<evidence type="ECO:0000313" key="1">
    <source>
        <dbReference type="EMBL" id="KJF67665.1"/>
    </source>
</evidence>
<evidence type="ECO:0000313" key="2">
    <source>
        <dbReference type="Proteomes" id="UP000052068"/>
    </source>
</evidence>
<accession>A0ABR5CS31</accession>
<name>A0ABR5CS31_9HYPH</name>